<dbReference type="RefSeq" id="WP_068730336.1">
    <property type="nucleotide sequence ID" value="NZ_LVYV01000001.1"/>
</dbReference>
<gene>
    <name evidence="2" type="ORF">A4A58_00100</name>
</gene>
<dbReference type="Gene3D" id="3.10.180.10">
    <property type="entry name" value="2,3-Dihydroxybiphenyl 1,2-Dioxygenase, domain 1"/>
    <property type="match status" value="1"/>
</dbReference>
<evidence type="ECO:0000313" key="2">
    <source>
        <dbReference type="EMBL" id="KZD25850.1"/>
    </source>
</evidence>
<dbReference type="OrthoDB" id="9806473at2"/>
<dbReference type="CDD" id="cd06588">
    <property type="entry name" value="PhnB_like"/>
    <property type="match status" value="1"/>
</dbReference>
<dbReference type="AlphaFoldDB" id="A0A164B6X2"/>
<reference evidence="2 3" key="1">
    <citation type="submission" date="2016-03" db="EMBL/GenBank/DDBJ databases">
        <title>Microsymbionts genomes from the relict species Vavilovia formosa (Stev.) Fed.</title>
        <authorList>
            <person name="Kopat V."/>
            <person name="Chirak E."/>
            <person name="Kimeklis A."/>
            <person name="Andronov E."/>
        </authorList>
    </citation>
    <scope>NUCLEOTIDE SEQUENCE [LARGE SCALE GENOMIC DNA]</scope>
    <source>
        <strain evidence="2 3">Vaf07</strain>
    </source>
</reference>
<keyword evidence="3" id="KW-1185">Reference proteome</keyword>
<protein>
    <recommendedName>
        <fullName evidence="1">PhnB-like domain-containing protein</fullName>
    </recommendedName>
</protein>
<dbReference type="PANTHER" id="PTHR33990">
    <property type="entry name" value="PROTEIN YJDN-RELATED"/>
    <property type="match status" value="1"/>
</dbReference>
<accession>A0A164B6X2</accession>
<dbReference type="InterPro" id="IPR009725">
    <property type="entry name" value="3_dmu_93_MTrfase"/>
</dbReference>
<dbReference type="SUPFAM" id="SSF54593">
    <property type="entry name" value="Glyoxalase/Bleomycin resistance protein/Dihydroxybiphenyl dioxygenase"/>
    <property type="match status" value="1"/>
</dbReference>
<evidence type="ECO:0000259" key="1">
    <source>
        <dbReference type="Pfam" id="PF06983"/>
    </source>
</evidence>
<dbReference type="Pfam" id="PF06983">
    <property type="entry name" value="3-dmu-9_3-mt"/>
    <property type="match status" value="1"/>
</dbReference>
<dbReference type="InterPro" id="IPR028973">
    <property type="entry name" value="PhnB-like"/>
</dbReference>
<dbReference type="PIRSF" id="PIRSF021700">
    <property type="entry name" value="3_dmu_93_MTrfase"/>
    <property type="match status" value="1"/>
</dbReference>
<comment type="caution">
    <text evidence="2">The sequence shown here is derived from an EMBL/GenBank/DDBJ whole genome shotgun (WGS) entry which is preliminary data.</text>
</comment>
<dbReference type="PANTHER" id="PTHR33990:SF2">
    <property type="entry name" value="PHNB-LIKE DOMAIN-CONTAINING PROTEIN"/>
    <property type="match status" value="1"/>
</dbReference>
<dbReference type="InterPro" id="IPR029068">
    <property type="entry name" value="Glyas_Bleomycin-R_OHBP_Dase"/>
</dbReference>
<name>A0A164B6X2_9BRAD</name>
<dbReference type="EMBL" id="LVYV01000001">
    <property type="protein sequence ID" value="KZD25850.1"/>
    <property type="molecule type" value="Genomic_DNA"/>
</dbReference>
<sequence length="159" mass="16961">MSKISPCIWYVNEAEAAARFYCSLLPNSSVDRVQRAPIDYPGGKAGDVLVVGFTLAGQSFIGLNGGSPATFSTAVSFTIHCDDQAEVDRLWDTLLAHGGKANACGWLNDRWGVPWQIVPNGFTEMLASENGEGAKRAMTAMMGMVKLDLAALKKAFDGG</sequence>
<proteinExistence type="predicted"/>
<evidence type="ECO:0000313" key="3">
    <source>
        <dbReference type="Proteomes" id="UP000076574"/>
    </source>
</evidence>
<feature type="domain" description="PhnB-like" evidence="1">
    <location>
        <begin position="3"/>
        <end position="118"/>
    </location>
</feature>
<dbReference type="Proteomes" id="UP000076574">
    <property type="component" value="Unassembled WGS sequence"/>
</dbReference>
<dbReference type="STRING" id="943830.A4A58_00100"/>
<organism evidence="2 3">
    <name type="scientific">Tardiphaga robiniae</name>
    <dbReference type="NCBI Taxonomy" id="943830"/>
    <lineage>
        <taxon>Bacteria</taxon>
        <taxon>Pseudomonadati</taxon>
        <taxon>Pseudomonadota</taxon>
        <taxon>Alphaproteobacteria</taxon>
        <taxon>Hyphomicrobiales</taxon>
        <taxon>Nitrobacteraceae</taxon>
        <taxon>Tardiphaga</taxon>
    </lineage>
</organism>